<evidence type="ECO:0000313" key="16">
    <source>
        <dbReference type="Proteomes" id="UP000507470"/>
    </source>
</evidence>
<feature type="compositionally biased region" description="Basic residues" evidence="13">
    <location>
        <begin position="2523"/>
        <end position="2533"/>
    </location>
</feature>
<feature type="domain" description="NF-X1-type" evidence="14">
    <location>
        <begin position="1441"/>
        <end position="1460"/>
    </location>
</feature>
<evidence type="ECO:0000256" key="3">
    <source>
        <dbReference type="ARBA" id="ARBA00022448"/>
    </source>
</evidence>
<evidence type="ECO:0000256" key="13">
    <source>
        <dbReference type="SAM" id="MobiDB-lite"/>
    </source>
</evidence>
<keyword evidence="3" id="KW-0813">Transport</keyword>
<sequence length="2680" mass="309037">MLMAKYLIEIVTAGAQVVGRAFVRAVREEHQAYKHAASRHGGQSGSSQSKQEARKAAINDTFTGMSLQEARQILNVKEDVDYESLVKNYNHLFEVNDKSKGGSLYIQSKVVRAKERLDMEMKDKDKDINTETKRIETGNKKDSQDGDDHFDNLGGEITYYVIQSSKLGILIALFVDDDAHTHIYYRTRHTVLIKTALRKAIINNQQNGSLQSRPGHNHEQILEFLSTSPRELHRFTNSAELTNEATEILIHLVACASRVELQSSRQKVLQLLQSMTESPILNNSGAKLLIMNNSSCKNYHSYQCLLVDFLSILQKLNATIPSAVYTPQKIGLVTLLQKQIKGYDDLKNNQQLLEDIDELQSCLIRKLSERAEIARNLKKKETISEDKLKPPDDFRCLSVMPKEDDMLYQTIFLRRNKAKGGYNDLDHYLDVQFRLYREDCIIPLREVYEEFITKDKENQRFRLESGRIYRDVRIQRATSTSLDHGEVFIIQLDDEHRKRIRWNNSKRLIFGAVLLLSFDRFESLLFALVSDSKPDEMRETGSFKIKIFRTRTNQQIPRETPGILLEATSAYFEAYHHVLTALQSIEEDTLPFQQYIVHCNSSVDMPNYLAIHPDVRFDLKSILSINQAQHELSEISAEDLDDLLVALTKHVQRSAIEEKKMEKPDVEKHMIKVTDKNRWPSAEELGMDESQRAAYISALTKEFVLIQGPPGTGKTYIGLQIAKTLHHNKDKWKITRSYDHDGERVIQKKQCILIVCYTNHALDQFVEGIIGFIPERELNNDIPAVIRIGNQSKNPAVDKYSIKNQRYKVPKRRHAHDVLEAADRTKNAVLTTRAILKIIQGQDIVLHFRQLKPFMFEHHVRNFQKDSQNAWLDWIHISPKSWFCEVQRKRSQKKRRQKPVKTKFSPNSQQPVINIVTEAEYEYSERSLDENVEFSFNVNLIGIDVKNQLSEILTGMQDQTCQEILQEEATVVLNELKSGITAKDDLIEKTEDLWMLSLENRWKLYRHWLLKYVEYMKEKLQTKENEFNSIFEDYKKARAELDEDILRQASVIAMTTTGAAKYHELLMKIGPQITIIEEAAEVPEAHIVTAINPECEHLILIGDHKQLEPKPAVRELATRFNLSISLFERMLNNGLEYDCLHRQHRMRPEISELVRHMYPKLYDNPNVLEYENVRGIRQNLFFINHEHHEQYNADGKSFTNEHEAEYVKELCTYLLKQGYKRNEITILAAYTGQMFLIRSKMPRAEFEGINISVLDNYQGEENEIILLSLVRNNENGDIGFLRRENRICVALSRAKKALYILGNSGTLTKDSNEWRTVIKKIKSNKREDTNHACPRPDCRTSFGQALPLYCQNHPENEGIRAELPADFARAPEGGCELFCGLRLECGHVCRLRCHPYDKNHVEYECMKMCPNVCEENHQCNKRCHFPKSCECKVIMERTLQCHHTAKLKCHIDPSEHQCLVEVKRTLLCDHNVILKCHINYDTYMCREIVTCTRDDCGHEYKRECHDIAFERRNKCEMTVDKTLKCGHIEIIKCYQNRDGAYFSCKKKCLKQCNNNHICDRVCHFSYECHCNVKINKTLPRCGHNILIECSKEVDQLTTCTEQVDLILEICGHHQKLSCTEKHKIETAEPMKRELYEKQTKCSEIISVDLPQCGHTKLAKCWKSFEIKGTDKGTMLNYIQDIYDLTCLKEVVFELECGHLITTMCYKKLAYENNSALTQKEGKAGIECETMVDLNLVCGHTITVKCFERFRYESKRHLFGSSILFARRHTNIKCTSMVDIELRCGHMGRTECWEKGQQMINSLYKLNVDCKALVEIRIGQCGHTKTVECYKRHTQLECHEKSLYTYPKCGHERYFECFQHPDMQRLQLKAQIALRRRGMGRRYNYREKVECKIPLCEHLIDKQLSCGHKITVKCRMADNAVCNQKCEQILICGHSCTNTCTLCEENITHKECVCKCGKGLFCGHNCNGKTCMQCRPCDKLCSFSCAHDMCKLNCRDNCVPCKKSCPWKCPHFQCSKLCSEECDRPLCSEDCEYKLTCGHKCPGFCSEPCPVSCKECDAANFTNGNEGIKIVTIVECGHSFGYIFLDRHMEKTANDLASKCPCCGQVFYWHPRYDKILKRKKTFTEELKENIRKVTIQSKYSFPLCDSKIVQQFYNYIRSFNTYAQIISYIAGDRNNVQIKSLQASAENIVKAMKKTTSKCLQNWIDISDAIFRLYVNWMLQLVTSNEKLLERKFNGKNITQNPEKNDSGHSHGILSNYTDSSSEIIELKTSQPVIKRIKGNDGDTKFEVIDLSVMFEEKNTVSLKCESKSMKNGCDGDTSTDQKVKEISQTEVEECLTGLDIVRRIKDTMINNQKSEVKRLLNIMIPFMRNEPHFTEAMQCPQLTSVTAIGVHEKDWKICKQGHLTSTLINHNCYTCYAASSSKVSAESKEGVLWKTYFQPLTENSERDRCHQGKGNKMGAQQGRNKRNKSNKNWMSETFEKDTKETNIQEVRTHVQGSNHPSGNVTLLDYIHTNTVGTNRGISRGRGRGRGKKNQQTYEVGGRPFQTHPAGYQGYNTDFNSSVGRPKGGNSASNFMQSNFGRSTENRGTSHNGIWQRNTVPHHEQVVSHHDPVADHNGIWQRNSIPHHEQVAGTFRINMQQSTIYNEPNENFKPFKGGFGRGGQRGRGRRGRRGGRGERI</sequence>
<feature type="region of interest" description="Disordered" evidence="13">
    <location>
        <begin position="2647"/>
        <end position="2680"/>
    </location>
</feature>
<accession>A0A6J8BJC3</accession>
<dbReference type="InterPro" id="IPR047187">
    <property type="entry name" value="SF1_C_Upf1"/>
</dbReference>
<dbReference type="SUPFAM" id="SSF52540">
    <property type="entry name" value="P-loop containing nucleoside triphosphate hydrolases"/>
    <property type="match status" value="1"/>
</dbReference>
<feature type="region of interest" description="Disordered" evidence="13">
    <location>
        <begin position="124"/>
        <end position="147"/>
    </location>
</feature>
<keyword evidence="8" id="KW-0862">Zinc</keyword>
<evidence type="ECO:0000256" key="10">
    <source>
        <dbReference type="ARBA" id="ARBA00023010"/>
    </source>
</evidence>
<dbReference type="Pfam" id="PF13086">
    <property type="entry name" value="AAA_11"/>
    <property type="match status" value="1"/>
</dbReference>
<dbReference type="InterPro" id="IPR027417">
    <property type="entry name" value="P-loop_NTPase"/>
</dbReference>
<evidence type="ECO:0000313" key="15">
    <source>
        <dbReference type="EMBL" id="CAC5383471.1"/>
    </source>
</evidence>
<feature type="region of interest" description="Disordered" evidence="13">
    <location>
        <begin position="2445"/>
        <end position="2478"/>
    </location>
</feature>
<dbReference type="Pfam" id="PF26600">
    <property type="entry name" value="zf-CHCC_shd"/>
    <property type="match status" value="1"/>
</dbReference>
<dbReference type="GO" id="GO:0004386">
    <property type="term" value="F:helicase activity"/>
    <property type="evidence" value="ECO:0007669"/>
    <property type="project" value="InterPro"/>
</dbReference>
<feature type="domain" description="NF-X1-type" evidence="14">
    <location>
        <begin position="1385"/>
        <end position="1407"/>
    </location>
</feature>
<dbReference type="Pfam" id="PF03656">
    <property type="entry name" value="Pam16"/>
    <property type="match status" value="1"/>
</dbReference>
<evidence type="ECO:0000256" key="2">
    <source>
        <dbReference type="ARBA" id="ARBA00008817"/>
    </source>
</evidence>
<keyword evidence="5" id="KW-0677">Repeat</keyword>
<dbReference type="CDD" id="cd18808">
    <property type="entry name" value="SF1_C_Upf1"/>
    <property type="match status" value="1"/>
</dbReference>
<reference evidence="15 16" key="1">
    <citation type="submission" date="2020-06" db="EMBL/GenBank/DDBJ databases">
        <authorList>
            <person name="Li R."/>
            <person name="Bekaert M."/>
        </authorList>
    </citation>
    <scope>NUCLEOTIDE SEQUENCE [LARGE SCALE GENOMIC DNA]</scope>
    <source>
        <strain evidence="16">wild</strain>
    </source>
</reference>
<gene>
    <name evidence="15" type="ORF">MCOR_19213</name>
</gene>
<evidence type="ECO:0000259" key="14">
    <source>
        <dbReference type="SMART" id="SM00438"/>
    </source>
</evidence>
<dbReference type="Gene3D" id="1.10.287.110">
    <property type="entry name" value="DnaJ domain"/>
    <property type="match status" value="1"/>
</dbReference>
<dbReference type="Proteomes" id="UP000507470">
    <property type="component" value="Unassembled WGS sequence"/>
</dbReference>
<dbReference type="FunFam" id="3.40.50.300:FF:001366">
    <property type="entry name" value="ATP binding protein, putative"/>
    <property type="match status" value="1"/>
</dbReference>
<dbReference type="GO" id="GO:0031048">
    <property type="term" value="P:regulatory ncRNA-mediated heterochromatin formation"/>
    <property type="evidence" value="ECO:0007669"/>
    <property type="project" value="TreeGrafter"/>
</dbReference>
<dbReference type="InterPro" id="IPR058254">
    <property type="entry name" value="zf-CHCC_shd"/>
</dbReference>
<feature type="region of interest" description="Disordered" evidence="13">
    <location>
        <begin position="33"/>
        <end position="55"/>
    </location>
</feature>
<keyword evidence="10" id="KW-0811">Translocation</keyword>
<dbReference type="InterPro" id="IPR000967">
    <property type="entry name" value="Znf_NFX1"/>
</dbReference>
<evidence type="ECO:0000256" key="1">
    <source>
        <dbReference type="ARBA" id="ARBA00004637"/>
    </source>
</evidence>
<organism evidence="15 16">
    <name type="scientific">Mytilus coruscus</name>
    <name type="common">Sea mussel</name>
    <dbReference type="NCBI Taxonomy" id="42192"/>
    <lineage>
        <taxon>Eukaryota</taxon>
        <taxon>Metazoa</taxon>
        <taxon>Spiralia</taxon>
        <taxon>Lophotrochozoa</taxon>
        <taxon>Mollusca</taxon>
        <taxon>Bivalvia</taxon>
        <taxon>Autobranchia</taxon>
        <taxon>Pteriomorphia</taxon>
        <taxon>Mytilida</taxon>
        <taxon>Mytiloidea</taxon>
        <taxon>Mytilidae</taxon>
        <taxon>Mytilinae</taxon>
        <taxon>Mytilus</taxon>
    </lineage>
</organism>
<keyword evidence="6" id="KW-0863">Zinc-finger</keyword>
<keyword evidence="9" id="KW-0653">Protein transport</keyword>
<dbReference type="PANTHER" id="PTHR10887">
    <property type="entry name" value="DNA2/NAM7 HELICASE FAMILY"/>
    <property type="match status" value="1"/>
</dbReference>
<evidence type="ECO:0000256" key="4">
    <source>
        <dbReference type="ARBA" id="ARBA00022723"/>
    </source>
</evidence>
<dbReference type="GO" id="GO:0015031">
    <property type="term" value="P:protein transport"/>
    <property type="evidence" value="ECO:0007669"/>
    <property type="project" value="UniProtKB-KW"/>
</dbReference>
<keyword evidence="11" id="KW-0496">Mitochondrion</keyword>
<feature type="domain" description="NF-X1-type" evidence="14">
    <location>
        <begin position="1413"/>
        <end position="1433"/>
    </location>
</feature>
<feature type="region of interest" description="Disordered" evidence="13">
    <location>
        <begin position="2518"/>
        <end position="2551"/>
    </location>
</feature>
<dbReference type="OrthoDB" id="6098960at2759"/>
<dbReference type="InterPro" id="IPR057373">
    <property type="entry name" value="ZNFX1"/>
</dbReference>
<dbReference type="InterPro" id="IPR041679">
    <property type="entry name" value="DNA2/NAM7-like_C"/>
</dbReference>
<dbReference type="GO" id="GO:0031380">
    <property type="term" value="C:nuclear RNA-directed RNA polymerase complex"/>
    <property type="evidence" value="ECO:0007669"/>
    <property type="project" value="TreeGrafter"/>
</dbReference>
<feature type="domain" description="NF-X1-type" evidence="14">
    <location>
        <begin position="1468"/>
        <end position="1493"/>
    </location>
</feature>
<name>A0A6J8BJC3_MYTCO</name>
<feature type="domain" description="NF-X1-type" evidence="14">
    <location>
        <begin position="1552"/>
        <end position="1572"/>
    </location>
</feature>
<dbReference type="InterPro" id="IPR036869">
    <property type="entry name" value="J_dom_sf"/>
</dbReference>
<dbReference type="Gene3D" id="3.40.50.300">
    <property type="entry name" value="P-loop containing nucleotide triphosphate hydrolases"/>
    <property type="match status" value="3"/>
</dbReference>
<feature type="compositionally biased region" description="Basic residues" evidence="13">
    <location>
        <begin position="2664"/>
        <end position="2674"/>
    </location>
</feature>
<dbReference type="Pfam" id="PF25396">
    <property type="entry name" value="ZNFX1"/>
    <property type="match status" value="1"/>
</dbReference>
<evidence type="ECO:0000256" key="12">
    <source>
        <dbReference type="ARBA" id="ARBA00023136"/>
    </source>
</evidence>
<dbReference type="GO" id="GO:0005743">
    <property type="term" value="C:mitochondrial inner membrane"/>
    <property type="evidence" value="ECO:0007669"/>
    <property type="project" value="UniProtKB-SubCell"/>
</dbReference>
<feature type="domain" description="NF-X1-type" evidence="14">
    <location>
        <begin position="2036"/>
        <end position="2054"/>
    </location>
</feature>
<keyword evidence="7" id="KW-0999">Mitochondrion inner membrane</keyword>
<comment type="similarity">
    <text evidence="2">Belongs to the TIM16/PAM16 family.</text>
</comment>
<feature type="domain" description="NF-X1-type" evidence="14">
    <location>
        <begin position="1496"/>
        <end position="1517"/>
    </location>
</feature>
<evidence type="ECO:0000256" key="9">
    <source>
        <dbReference type="ARBA" id="ARBA00022927"/>
    </source>
</evidence>
<evidence type="ECO:0000256" key="7">
    <source>
        <dbReference type="ARBA" id="ARBA00022792"/>
    </source>
</evidence>
<keyword evidence="12" id="KW-0472">Membrane</keyword>
<evidence type="ECO:0000256" key="8">
    <source>
        <dbReference type="ARBA" id="ARBA00022833"/>
    </source>
</evidence>
<dbReference type="Pfam" id="PF13087">
    <property type="entry name" value="AAA_12"/>
    <property type="match status" value="1"/>
</dbReference>
<evidence type="ECO:0000256" key="5">
    <source>
        <dbReference type="ARBA" id="ARBA00022737"/>
    </source>
</evidence>
<dbReference type="EMBL" id="CACVKT020003378">
    <property type="protein sequence ID" value="CAC5383471.1"/>
    <property type="molecule type" value="Genomic_DNA"/>
</dbReference>
<dbReference type="FunFam" id="1.10.287.110:FF:000006">
    <property type="entry name" value="Import inner membrane translocase subunit TIM16"/>
    <property type="match status" value="1"/>
</dbReference>
<protein>
    <recommendedName>
        <fullName evidence="14">NF-X1-type domain-containing protein</fullName>
    </recommendedName>
</protein>
<dbReference type="InterPro" id="IPR045055">
    <property type="entry name" value="DNA2/NAM7-like"/>
</dbReference>
<keyword evidence="16" id="KW-1185">Reference proteome</keyword>
<dbReference type="GO" id="GO:0008270">
    <property type="term" value="F:zinc ion binding"/>
    <property type="evidence" value="ECO:0007669"/>
    <property type="project" value="UniProtKB-KW"/>
</dbReference>
<proteinExistence type="inferred from homology"/>
<dbReference type="InterPro" id="IPR041677">
    <property type="entry name" value="DNA2/NAM7_AAA_11"/>
</dbReference>
<comment type="subcellular location">
    <subcellularLocation>
        <location evidence="1">Mitochondrion inner membrane</location>
        <topology evidence="1">Peripheral membrane protein</topology>
    </subcellularLocation>
</comment>
<dbReference type="SMART" id="SM00438">
    <property type="entry name" value="ZnF_NFX"/>
    <property type="match status" value="7"/>
</dbReference>
<evidence type="ECO:0000256" key="6">
    <source>
        <dbReference type="ARBA" id="ARBA00022771"/>
    </source>
</evidence>
<keyword evidence="4" id="KW-0479">Metal-binding</keyword>
<evidence type="ECO:0000256" key="11">
    <source>
        <dbReference type="ARBA" id="ARBA00023128"/>
    </source>
</evidence>
<dbReference type="PANTHER" id="PTHR10887:SF341">
    <property type="entry name" value="NFX1-TYPE ZINC FINGER-CONTAINING PROTEIN 1"/>
    <property type="match status" value="1"/>
</dbReference>